<evidence type="ECO:0000313" key="4">
    <source>
        <dbReference type="EMBL" id="KAK3758560.1"/>
    </source>
</evidence>
<feature type="domain" description="CS" evidence="3">
    <location>
        <begin position="201"/>
        <end position="293"/>
    </location>
</feature>
<feature type="region of interest" description="Disordered" evidence="2">
    <location>
        <begin position="72"/>
        <end position="185"/>
    </location>
</feature>
<dbReference type="Proteomes" id="UP001283361">
    <property type="component" value="Unassembled WGS sequence"/>
</dbReference>
<organism evidence="4 5">
    <name type="scientific">Elysia crispata</name>
    <name type="common">lettuce slug</name>
    <dbReference type="NCBI Taxonomy" id="231223"/>
    <lineage>
        <taxon>Eukaryota</taxon>
        <taxon>Metazoa</taxon>
        <taxon>Spiralia</taxon>
        <taxon>Lophotrochozoa</taxon>
        <taxon>Mollusca</taxon>
        <taxon>Gastropoda</taxon>
        <taxon>Heterobranchia</taxon>
        <taxon>Euthyneura</taxon>
        <taxon>Panpulmonata</taxon>
        <taxon>Sacoglossa</taxon>
        <taxon>Placobranchoidea</taxon>
        <taxon>Plakobranchidae</taxon>
        <taxon>Elysia</taxon>
    </lineage>
</organism>
<dbReference type="Pfam" id="PF14050">
    <property type="entry name" value="Nudc_N"/>
    <property type="match status" value="1"/>
</dbReference>
<feature type="compositionally biased region" description="Basic and acidic residues" evidence="2">
    <location>
        <begin position="115"/>
        <end position="128"/>
    </location>
</feature>
<reference evidence="4" key="1">
    <citation type="journal article" date="2023" name="G3 (Bethesda)">
        <title>A reference genome for the long-term kleptoplast-retaining sea slug Elysia crispata morphotype clarki.</title>
        <authorList>
            <person name="Eastman K.E."/>
            <person name="Pendleton A.L."/>
            <person name="Shaikh M.A."/>
            <person name="Suttiyut T."/>
            <person name="Ogas R."/>
            <person name="Tomko P."/>
            <person name="Gavelis G."/>
            <person name="Widhalm J.R."/>
            <person name="Wisecaver J.H."/>
        </authorList>
    </citation>
    <scope>NUCLEOTIDE SEQUENCE</scope>
    <source>
        <strain evidence="4">ECLA1</strain>
    </source>
</reference>
<accession>A0AAE0YX57</accession>
<feature type="compositionally biased region" description="Polar residues" evidence="2">
    <location>
        <begin position="96"/>
        <end position="111"/>
    </location>
</feature>
<feature type="compositionally biased region" description="Basic and acidic residues" evidence="2">
    <location>
        <begin position="143"/>
        <end position="160"/>
    </location>
</feature>
<proteinExistence type="predicted"/>
<keyword evidence="1" id="KW-0597">Phosphoprotein</keyword>
<gene>
    <name evidence="4" type="ORF">RRG08_051000</name>
</gene>
<protein>
    <recommendedName>
        <fullName evidence="3">CS domain-containing protein</fullName>
    </recommendedName>
</protein>
<dbReference type="InterPro" id="IPR025934">
    <property type="entry name" value="NudC_N_dom"/>
</dbReference>
<evidence type="ECO:0000313" key="5">
    <source>
        <dbReference type="Proteomes" id="UP001283361"/>
    </source>
</evidence>
<comment type="caution">
    <text evidence="4">The sequence shown here is derived from an EMBL/GenBank/DDBJ whole genome shotgun (WGS) entry which is preliminary data.</text>
</comment>
<evidence type="ECO:0000259" key="3">
    <source>
        <dbReference type="PROSITE" id="PS51203"/>
    </source>
</evidence>
<dbReference type="GO" id="GO:0006457">
    <property type="term" value="P:protein folding"/>
    <property type="evidence" value="ECO:0007669"/>
    <property type="project" value="TreeGrafter"/>
</dbReference>
<dbReference type="Gene3D" id="2.60.40.790">
    <property type="match status" value="1"/>
</dbReference>
<dbReference type="GO" id="GO:0005737">
    <property type="term" value="C:cytoplasm"/>
    <property type="evidence" value="ECO:0007669"/>
    <property type="project" value="TreeGrafter"/>
</dbReference>
<feature type="compositionally biased region" description="Polar residues" evidence="2">
    <location>
        <begin position="372"/>
        <end position="383"/>
    </location>
</feature>
<dbReference type="GO" id="GO:0051082">
    <property type="term" value="F:unfolded protein binding"/>
    <property type="evidence" value="ECO:0007669"/>
    <property type="project" value="TreeGrafter"/>
</dbReference>
<dbReference type="SUPFAM" id="SSF49764">
    <property type="entry name" value="HSP20-like chaperones"/>
    <property type="match status" value="1"/>
</dbReference>
<evidence type="ECO:0000256" key="1">
    <source>
        <dbReference type="ARBA" id="ARBA00022553"/>
    </source>
</evidence>
<feature type="compositionally biased region" description="Polar residues" evidence="2">
    <location>
        <begin position="129"/>
        <end position="139"/>
    </location>
</feature>
<feature type="compositionally biased region" description="Basic and acidic residues" evidence="2">
    <location>
        <begin position="75"/>
        <end position="94"/>
    </location>
</feature>
<dbReference type="Pfam" id="PF04969">
    <property type="entry name" value="CS"/>
    <property type="match status" value="1"/>
</dbReference>
<dbReference type="PANTHER" id="PTHR12356:SF19">
    <property type="entry name" value="NUDC DOMAIN-CONTAINING PROTEIN 3"/>
    <property type="match status" value="1"/>
</dbReference>
<sequence length="383" mass="43045">MAATDEKYDSALLGILQNEGQVAPFLDAIIGFLYRRTDFFRIMKTDTDKLGFPPGVAFNLLVNIFKKYESLSTKDQQRREETRKAVHVPAKEIKSQAASVDSTNSDAQNIVSAAKGDDTLNPTDERGQDISTQSSTLSVSAMEKSKSDQQSEGMEVEKQEAASTENSVNNGQENEEEEKEDPEQARLRRQLQANPLTYNGADCDSYLWSQSIAEADIRVKVPKSIVRGKQVKVDIGKKKISVSCQQGTSFSELVNGELEWEVKAEDSMWTLSPGEFVHINLEKKQERWWERVFIGESGINTRKIDCSRPMTDLDDEAQAKIEEMMFNQRQKQLGLPQSHEVKTHEMLRKAWDAEGSPFKGQPFDPSKFTVDPSGTATFNPEDS</sequence>
<dbReference type="PROSITE" id="PS51203">
    <property type="entry name" value="CS"/>
    <property type="match status" value="1"/>
</dbReference>
<feature type="region of interest" description="Disordered" evidence="2">
    <location>
        <begin position="354"/>
        <end position="383"/>
    </location>
</feature>
<dbReference type="EMBL" id="JAWDGP010005267">
    <property type="protein sequence ID" value="KAK3758560.1"/>
    <property type="molecule type" value="Genomic_DNA"/>
</dbReference>
<dbReference type="AlphaFoldDB" id="A0AAE0YX57"/>
<dbReference type="InterPro" id="IPR037898">
    <property type="entry name" value="NudC_fam"/>
</dbReference>
<name>A0AAE0YX57_9GAST</name>
<dbReference type="InterPro" id="IPR008978">
    <property type="entry name" value="HSP20-like_chaperone"/>
</dbReference>
<keyword evidence="5" id="KW-1185">Reference proteome</keyword>
<dbReference type="InterPro" id="IPR007052">
    <property type="entry name" value="CS_dom"/>
</dbReference>
<dbReference type="PANTHER" id="PTHR12356">
    <property type="entry name" value="NUCLEAR MOVEMENT PROTEIN NUDC"/>
    <property type="match status" value="1"/>
</dbReference>
<evidence type="ECO:0000256" key="2">
    <source>
        <dbReference type="SAM" id="MobiDB-lite"/>
    </source>
</evidence>
<dbReference type="CDD" id="cd06467">
    <property type="entry name" value="p23_NUDC_like"/>
    <property type="match status" value="1"/>
</dbReference>